<evidence type="ECO:0000313" key="2">
    <source>
        <dbReference type="Proteomes" id="UP001145114"/>
    </source>
</evidence>
<gene>
    <name evidence="1" type="ORF">EV182_000515</name>
</gene>
<reference evidence="1" key="1">
    <citation type="submission" date="2022-06" db="EMBL/GenBank/DDBJ databases">
        <title>Phylogenomic reconstructions and comparative analyses of Kickxellomycotina fungi.</title>
        <authorList>
            <person name="Reynolds N.K."/>
            <person name="Stajich J.E."/>
            <person name="Barry K."/>
            <person name="Grigoriev I.V."/>
            <person name="Crous P."/>
            <person name="Smith M.E."/>
        </authorList>
    </citation>
    <scope>NUCLEOTIDE SEQUENCE</scope>
    <source>
        <strain evidence="1">RSA 2271</strain>
    </source>
</reference>
<accession>A0ACC1HVX1</accession>
<organism evidence="1 2">
    <name type="scientific">Spiromyces aspiralis</name>
    <dbReference type="NCBI Taxonomy" id="68401"/>
    <lineage>
        <taxon>Eukaryota</taxon>
        <taxon>Fungi</taxon>
        <taxon>Fungi incertae sedis</taxon>
        <taxon>Zoopagomycota</taxon>
        <taxon>Kickxellomycotina</taxon>
        <taxon>Kickxellomycetes</taxon>
        <taxon>Kickxellales</taxon>
        <taxon>Kickxellaceae</taxon>
        <taxon>Spiromyces</taxon>
    </lineage>
</organism>
<protein>
    <submittedName>
        <fullName evidence="1">Uncharacterized protein</fullName>
    </submittedName>
</protein>
<name>A0ACC1HVX1_9FUNG</name>
<comment type="caution">
    <text evidence="1">The sequence shown here is derived from an EMBL/GenBank/DDBJ whole genome shotgun (WGS) entry which is preliminary data.</text>
</comment>
<keyword evidence="2" id="KW-1185">Reference proteome</keyword>
<dbReference type="Proteomes" id="UP001145114">
    <property type="component" value="Unassembled WGS sequence"/>
</dbReference>
<dbReference type="EMBL" id="JAMZIH010000025">
    <property type="protein sequence ID" value="KAJ1680190.1"/>
    <property type="molecule type" value="Genomic_DNA"/>
</dbReference>
<sequence>MDGTGCLVWIKRTLQSLTCTFSATYRADIGDGELVQCGRMGCECHIVGDPAHTLLWPLVAIVGIMTLAFIVLSGKCQPMCRCFADKYVEFDVTIQFIDMFLHKLQIYRHLLINQPKFEHSTIKVRGCWRW</sequence>
<evidence type="ECO:0000313" key="1">
    <source>
        <dbReference type="EMBL" id="KAJ1680190.1"/>
    </source>
</evidence>
<proteinExistence type="predicted"/>